<evidence type="ECO:0000313" key="2">
    <source>
        <dbReference type="Proteomes" id="UP000009009"/>
    </source>
</evidence>
<organism evidence="1 2">
    <name type="scientific">Saccharomyces cerevisiae x Saccharomyces kudriavzevii (strain VIN7)</name>
    <name type="common">Yeast</name>
    <dbReference type="NCBI Taxonomy" id="1095631"/>
    <lineage>
        <taxon>Eukaryota</taxon>
        <taxon>Fungi</taxon>
        <taxon>Dikarya</taxon>
        <taxon>Ascomycota</taxon>
        <taxon>Saccharomycotina</taxon>
        <taxon>Saccharomycetes</taxon>
        <taxon>Saccharomycetales</taxon>
        <taxon>Saccharomycetaceae</taxon>
        <taxon>Saccharomyces</taxon>
    </lineage>
</organism>
<accession>H0GJF4</accession>
<dbReference type="HOGENOM" id="CLU_2198491_0_0_1"/>
<comment type="caution">
    <text evidence="1">The sequence shown here is derived from an EMBL/GenBank/DDBJ whole genome shotgun (WGS) entry which is preliminary data.</text>
</comment>
<proteinExistence type="predicted"/>
<dbReference type="EMBL" id="AGVY01000038">
    <property type="protein sequence ID" value="EHN06207.1"/>
    <property type="molecule type" value="Genomic_DNA"/>
</dbReference>
<reference evidence="1 2" key="1">
    <citation type="journal article" date="2012" name="FEMS Yeast Res.">
        <title>The genome sequence of the wine yeast VIN7 reveals an allotriploid hybrid genome with Saccharomyces cerevisiae and Saccharomyces kudriavzevii origins.</title>
        <authorList>
            <person name="Borneman A.R."/>
            <person name="Desany B.A."/>
            <person name="Riches D."/>
            <person name="Affourtit J.P."/>
            <person name="Forgan A.H."/>
            <person name="Pretorius I.S."/>
            <person name="Egholm M."/>
            <person name="Chambers P.J."/>
        </authorList>
    </citation>
    <scope>NUCLEOTIDE SEQUENCE [LARGE SCALE GENOMIC DNA]</scope>
    <source>
        <strain evidence="1 2">VIN7</strain>
    </source>
</reference>
<sequence length="108" mass="12060">MPLQTCPIDADTCLIVTAVCTLDATESTRDANFNSCNLSFFFLIALDAYIRDISSFSLRARLSLLVSCFSSFEALLACFCNCFDVNFSWKRVFSKPAAELRDISQCDI</sequence>
<dbReference type="Proteomes" id="UP000009009">
    <property type="component" value="Unassembled WGS sequence"/>
</dbReference>
<dbReference type="OrthoDB" id="4062827at2759"/>
<keyword evidence="2" id="KW-1185">Reference proteome</keyword>
<gene>
    <name evidence="1" type="ORF">VIN7_3035</name>
</gene>
<name>H0GJF4_SACCK</name>
<protein>
    <submittedName>
        <fullName evidence="1">Did2p</fullName>
    </submittedName>
</protein>
<evidence type="ECO:0000313" key="1">
    <source>
        <dbReference type="EMBL" id="EHN06207.1"/>
    </source>
</evidence>
<dbReference type="AlphaFoldDB" id="H0GJF4"/>